<comment type="caution">
    <text evidence="2">The sequence shown here is derived from an EMBL/GenBank/DDBJ whole genome shotgun (WGS) entry which is preliminary data.</text>
</comment>
<dbReference type="EMBL" id="JAXOVC010000003">
    <property type="protein sequence ID" value="KAK4503791.1"/>
    <property type="molecule type" value="Genomic_DNA"/>
</dbReference>
<feature type="compositionally biased region" description="Basic residues" evidence="1">
    <location>
        <begin position="28"/>
        <end position="39"/>
    </location>
</feature>
<sequence length="975" mass="108271">MAPTTRSAASKPPSVAKAVATAPTAPATKKKATPKKKAATKVGAVKKQPTKKVTKKTAKKTKKQASPVQSPRSPIKFANADADDLDNVPNEAELREFLSELIVPDGISPRDLVDLIDEHWGPGIFKTEAFDHVLSKVVYLARVHEWDPSSVRVYLEADSFKGTSPANRPHEHPTEGYLRGLIGPEGIDAGDLIEHFWNAATLNQDHFVEILGNVAYLRVDEESVRLYLKEDAPEAQTPLSPSFVHSYVREYIEGRENIEKGLKEGYEAGFLRGAADQLFANELAQLPTETNLRRAIGPDGTTLHKLGKQFKKYREQAPGLFWRNFQKVARIDRTNSPSNVQLKEDVASHRSPNAAQHEAVEYVKALNAIKETERRKATPRKGLFGDTHSGLFGSTANYLPVEGEIRGAIGFSGIALSDLVSHFRDAVRGQNKALFLLHLTTVAYVDTTKRPVCVYLKDSPPSDLDPRALATYPSPAHSEYLNDVRDAFLEAVDDVSTPIGNDQPAATPTRPAFGGEFTGYFPSRYEIQEFIGPNGTSHADLAWKFRERIEGNENLFWTIVWQVAAIDKTKHPWHIYLTGDNDVLEDDDDPGDGIYNLPWDFVEGGAGPSTTSKKKGKKNRKRSGKAKDKARAQRSRQKRAALLQLGRHGVPGQTMDEAVRIMNGPEYGPSGPVFNPSGSRAFPFTPDGYTGDVDTPVNGPPAYTPASTTVGSIQASKGKGKVVSPWKTYPAYTPASTTVGSIQASKGKGKVFSPSKTSPAFTPNTPTTPTRSPKGKGKGTLSSYSAPRYSPIYRPITPTKVAPPTKATSPIYRPTSPFYKPTSPTKATLPTKTTSPTKATSPNKVTSPTQDLRREATRLAERHRTILTEVREMRYFIENFKVELEARYEDEFDRIDREMMEEEERKGVSPTKDLRRETARLAERRRMILNEVREMGAFIENFKVELEARYEDEFDRIDREMMEEEERKGMVRFAE</sequence>
<gene>
    <name evidence="2" type="ORF">PRZ48_004706</name>
</gene>
<reference evidence="2 3" key="1">
    <citation type="journal article" date="2023" name="G3 (Bethesda)">
        <title>A chromosome-level genome assembly of Zasmidium syzygii isolated from banana leaves.</title>
        <authorList>
            <person name="van Westerhoven A.C."/>
            <person name="Mehrabi R."/>
            <person name="Talebi R."/>
            <person name="Steentjes M.B.F."/>
            <person name="Corcolon B."/>
            <person name="Chong P.A."/>
            <person name="Kema G.H.J."/>
            <person name="Seidl M.F."/>
        </authorList>
    </citation>
    <scope>NUCLEOTIDE SEQUENCE [LARGE SCALE GENOMIC DNA]</scope>
    <source>
        <strain evidence="2 3">P124</strain>
    </source>
</reference>
<feature type="region of interest" description="Disordered" evidence="1">
    <location>
        <begin position="605"/>
        <end position="637"/>
    </location>
</feature>
<feature type="region of interest" description="Disordered" evidence="1">
    <location>
        <begin position="746"/>
        <end position="855"/>
    </location>
</feature>
<evidence type="ECO:0000256" key="1">
    <source>
        <dbReference type="SAM" id="MobiDB-lite"/>
    </source>
</evidence>
<dbReference type="Proteomes" id="UP001305779">
    <property type="component" value="Unassembled WGS sequence"/>
</dbReference>
<feature type="compositionally biased region" description="Low complexity" evidence="1">
    <location>
        <begin position="757"/>
        <end position="772"/>
    </location>
</feature>
<feature type="compositionally biased region" description="Basic residues" evidence="1">
    <location>
        <begin position="48"/>
        <end position="63"/>
    </location>
</feature>
<feature type="region of interest" description="Disordered" evidence="1">
    <location>
        <begin position="1"/>
        <end position="84"/>
    </location>
</feature>
<feature type="compositionally biased region" description="Basic residues" evidence="1">
    <location>
        <begin position="612"/>
        <end position="624"/>
    </location>
</feature>
<proteinExistence type="predicted"/>
<protein>
    <submittedName>
        <fullName evidence="2">Uncharacterized protein</fullName>
    </submittedName>
</protein>
<evidence type="ECO:0000313" key="2">
    <source>
        <dbReference type="EMBL" id="KAK4503791.1"/>
    </source>
</evidence>
<feature type="compositionally biased region" description="Low complexity" evidence="1">
    <location>
        <begin position="7"/>
        <end position="27"/>
    </location>
</feature>
<evidence type="ECO:0000313" key="3">
    <source>
        <dbReference type="Proteomes" id="UP001305779"/>
    </source>
</evidence>
<name>A0ABR0EQA6_ZASCE</name>
<organism evidence="2 3">
    <name type="scientific">Zasmidium cellare</name>
    <name type="common">Wine cellar mold</name>
    <name type="synonym">Racodium cellare</name>
    <dbReference type="NCBI Taxonomy" id="395010"/>
    <lineage>
        <taxon>Eukaryota</taxon>
        <taxon>Fungi</taxon>
        <taxon>Dikarya</taxon>
        <taxon>Ascomycota</taxon>
        <taxon>Pezizomycotina</taxon>
        <taxon>Dothideomycetes</taxon>
        <taxon>Dothideomycetidae</taxon>
        <taxon>Mycosphaerellales</taxon>
        <taxon>Mycosphaerellaceae</taxon>
        <taxon>Zasmidium</taxon>
    </lineage>
</organism>
<accession>A0ABR0EQA6</accession>
<keyword evidence="3" id="KW-1185">Reference proteome</keyword>
<feature type="compositionally biased region" description="Low complexity" evidence="1">
    <location>
        <begin position="795"/>
        <end position="808"/>
    </location>
</feature>
<feature type="compositionally biased region" description="Low complexity" evidence="1">
    <location>
        <begin position="820"/>
        <end position="842"/>
    </location>
</feature>